<protein>
    <submittedName>
        <fullName evidence="15">LTA synthase family protein</fullName>
    </submittedName>
</protein>
<reference evidence="15 16" key="1">
    <citation type="submission" date="2019-04" db="EMBL/GenBank/DDBJ databases">
        <title>Cohnella sp. nov. isolated from preserved vegetables.</title>
        <authorList>
            <person name="Lin S.-Y."/>
            <person name="Hung M.-H."/>
            <person name="Young C.-C."/>
        </authorList>
    </citation>
    <scope>NUCLEOTIDE SEQUENCE [LARGE SCALE GENOMIC DNA]</scope>
    <source>
        <strain evidence="15 16">CC-MHH1044</strain>
    </source>
</reference>
<organism evidence="15 16">
    <name type="scientific">Cohnella fermenti</name>
    <dbReference type="NCBI Taxonomy" id="2565925"/>
    <lineage>
        <taxon>Bacteria</taxon>
        <taxon>Bacillati</taxon>
        <taxon>Bacillota</taxon>
        <taxon>Bacilli</taxon>
        <taxon>Bacillales</taxon>
        <taxon>Paenibacillaceae</taxon>
        <taxon>Cohnella</taxon>
    </lineage>
</organism>
<comment type="caution">
    <text evidence="15">The sequence shown here is derived from an EMBL/GenBank/DDBJ whole genome shotgun (WGS) entry which is preliminary data.</text>
</comment>
<feature type="transmembrane region" description="Helical" evidence="13">
    <location>
        <begin position="115"/>
        <end position="132"/>
    </location>
</feature>
<gene>
    <name evidence="15" type="ORF">E6C55_11105</name>
</gene>
<evidence type="ECO:0000256" key="7">
    <source>
        <dbReference type="ARBA" id="ARBA00023136"/>
    </source>
</evidence>
<keyword evidence="4 8" id="KW-1003">Cell membrane</keyword>
<keyword evidence="10" id="KW-0479">Metal-binding</keyword>
<proteinExistence type="inferred from homology"/>
<dbReference type="InterPro" id="IPR050448">
    <property type="entry name" value="OpgB/LTA_synthase_biosynth"/>
</dbReference>
<dbReference type="PIRSF" id="PIRSF005091">
    <property type="entry name" value="Mmb_sulf_HI1246"/>
    <property type="match status" value="1"/>
</dbReference>
<dbReference type="EMBL" id="SSOB01000012">
    <property type="protein sequence ID" value="THF79876.1"/>
    <property type="molecule type" value="Genomic_DNA"/>
</dbReference>
<dbReference type="Proteomes" id="UP000310636">
    <property type="component" value="Unassembled WGS sequence"/>
</dbReference>
<feature type="binding site" evidence="11">
    <location>
        <position position="464"/>
    </location>
    <ligand>
        <name>Mn(2+)</name>
        <dbReference type="ChEBI" id="CHEBI:29035"/>
    </ligand>
</feature>
<feature type="transmembrane region" description="Helical" evidence="13">
    <location>
        <begin position="152"/>
        <end position="169"/>
    </location>
</feature>
<keyword evidence="6 13" id="KW-1133">Transmembrane helix</keyword>
<dbReference type="GO" id="GO:0046872">
    <property type="term" value="F:metal ion binding"/>
    <property type="evidence" value="ECO:0007669"/>
    <property type="project" value="UniProtKB-KW"/>
</dbReference>
<evidence type="ECO:0000256" key="10">
    <source>
        <dbReference type="PIRSR" id="PIRSR005091-2"/>
    </source>
</evidence>
<dbReference type="Gene3D" id="3.30.1120.170">
    <property type="match status" value="1"/>
</dbReference>
<dbReference type="GO" id="GO:0005886">
    <property type="term" value="C:plasma membrane"/>
    <property type="evidence" value="ECO:0007669"/>
    <property type="project" value="UniProtKB-SubCell"/>
</dbReference>
<dbReference type="InterPro" id="IPR012160">
    <property type="entry name" value="LtaS-like"/>
</dbReference>
<evidence type="ECO:0000256" key="12">
    <source>
        <dbReference type="SAM" id="MobiDB-lite"/>
    </source>
</evidence>
<dbReference type="OrthoDB" id="5901192at2"/>
<evidence type="ECO:0000256" key="11">
    <source>
        <dbReference type="PIRSR" id="PIRSR005091-3"/>
    </source>
</evidence>
<dbReference type="Gene3D" id="3.40.720.10">
    <property type="entry name" value="Alkaline Phosphatase, subunit A"/>
    <property type="match status" value="1"/>
</dbReference>
<accession>A0A4S4BXL3</accession>
<evidence type="ECO:0000256" key="9">
    <source>
        <dbReference type="PIRSR" id="PIRSR005091-1"/>
    </source>
</evidence>
<keyword evidence="5 13" id="KW-0812">Transmembrane</keyword>
<feature type="transmembrane region" description="Helical" evidence="13">
    <location>
        <begin position="37"/>
        <end position="57"/>
    </location>
</feature>
<dbReference type="RefSeq" id="WP_136369864.1">
    <property type="nucleotide sequence ID" value="NZ_SSOB01000012.1"/>
</dbReference>
<evidence type="ECO:0000256" key="3">
    <source>
        <dbReference type="ARBA" id="ARBA00009983"/>
    </source>
</evidence>
<dbReference type="SUPFAM" id="SSF53649">
    <property type="entry name" value="Alkaline phosphatase-like"/>
    <property type="match status" value="1"/>
</dbReference>
<evidence type="ECO:0000313" key="15">
    <source>
        <dbReference type="EMBL" id="THF79876.1"/>
    </source>
</evidence>
<dbReference type="InterPro" id="IPR017850">
    <property type="entry name" value="Alkaline_phosphatase_core_sf"/>
</dbReference>
<dbReference type="CDD" id="cd16015">
    <property type="entry name" value="LTA_synthase"/>
    <property type="match status" value="1"/>
</dbReference>
<keyword evidence="16" id="KW-1185">Reference proteome</keyword>
<evidence type="ECO:0000256" key="6">
    <source>
        <dbReference type="ARBA" id="ARBA00022989"/>
    </source>
</evidence>
<dbReference type="AlphaFoldDB" id="A0A4S4BXL3"/>
<sequence length="672" mass="75528">MALFKELKSKLFIFFTVILFLKGALAWFVVFDDGPSWTTLLTEIPFFWIIFCFIEWFATKRKILYYMIANFLITLLYFAVLMYYKYYGVIVTYHALSQADKVTKVGESTYSLMDPYYLLIFIDIIIFAFFMFRPKSIAKMKNIGMHRTNRRVLLGAFVLSLALCVFNIWPNHASMNETKKAEEMGILNYEVYTIVSDTTKEEEIIPKEEITQDAIDELKGIVQPANPQYFGADKGKNLIIIQMESFQNFLIGLTIDGQEVTPNVNKLAADNFHFDQFFTSAGAGTTSDAEYTVNTSLYIPKNEPAIQNYVKKALPSLPKLLGDNGYATSTFHTNDVSFWNRTELYKAIGFQKYYDKSFYGDNEEEHVAFGANDEVLFDKTIGVLKEMDESEQPFYAQILTMTAHHPFHLPDSLAKMELPGELEGTLIGDYIRSQNYADYALGQFIDELKESGLWDDSVIVFYGDHQGISKFLIDESEKEYLKGLLGKDYDYTEVLKIPLIMHAPDVTYPSVVHTTGAQIDILPTVANLLGVSMGDQIHFGQDLLNQPSNLLPMRHFLPTGSFINDTQLFIPGIEYKDGIHYSIEDNSQSTSLSDESQYLNALKLLQMSDSFVKQLPDTDPSDAPVSGADNASTEPATDSETATDDGAGATTEVPAETDAPASSASASESPAQ</sequence>
<feature type="active site" evidence="9">
    <location>
        <position position="286"/>
    </location>
</feature>
<evidence type="ECO:0000259" key="14">
    <source>
        <dbReference type="Pfam" id="PF00884"/>
    </source>
</evidence>
<comment type="pathway">
    <text evidence="2">Cell wall biogenesis; lipoteichoic acid biosynthesis.</text>
</comment>
<feature type="transmembrane region" description="Helical" evidence="13">
    <location>
        <begin position="64"/>
        <end position="84"/>
    </location>
</feature>
<evidence type="ECO:0000256" key="4">
    <source>
        <dbReference type="ARBA" id="ARBA00022475"/>
    </source>
</evidence>
<dbReference type="Pfam" id="PF00884">
    <property type="entry name" value="Sulfatase"/>
    <property type="match status" value="1"/>
</dbReference>
<comment type="subcellular location">
    <subcellularLocation>
        <location evidence="1">Cell membrane</location>
        <topology evidence="1">Multi-pass membrane protein</topology>
    </subcellularLocation>
</comment>
<feature type="binding site" evidence="11">
    <location>
        <position position="244"/>
    </location>
    <ligand>
        <name>Mn(2+)</name>
        <dbReference type="ChEBI" id="CHEBI:29035"/>
    </ligand>
</feature>
<feature type="binding site" evidence="11">
    <location>
        <position position="465"/>
    </location>
    <ligand>
        <name>Mn(2+)</name>
        <dbReference type="ChEBI" id="CHEBI:29035"/>
    </ligand>
</feature>
<evidence type="ECO:0000313" key="16">
    <source>
        <dbReference type="Proteomes" id="UP000310636"/>
    </source>
</evidence>
<dbReference type="PANTHER" id="PTHR47371:SF3">
    <property type="entry name" value="PHOSPHOGLYCEROL TRANSFERASE I"/>
    <property type="match status" value="1"/>
</dbReference>
<evidence type="ECO:0000256" key="1">
    <source>
        <dbReference type="ARBA" id="ARBA00004651"/>
    </source>
</evidence>
<evidence type="ECO:0000256" key="5">
    <source>
        <dbReference type="ARBA" id="ARBA00022692"/>
    </source>
</evidence>
<dbReference type="InterPro" id="IPR000917">
    <property type="entry name" value="Sulfatase_N"/>
</dbReference>
<comment type="similarity">
    <text evidence="3 8">Belongs to the LTA synthase family.</text>
</comment>
<evidence type="ECO:0000256" key="8">
    <source>
        <dbReference type="PIRNR" id="PIRNR005091"/>
    </source>
</evidence>
<evidence type="ECO:0000256" key="2">
    <source>
        <dbReference type="ARBA" id="ARBA00004936"/>
    </source>
</evidence>
<keyword evidence="10" id="KW-0464">Manganese</keyword>
<dbReference type="PANTHER" id="PTHR47371">
    <property type="entry name" value="LIPOTEICHOIC ACID SYNTHASE"/>
    <property type="match status" value="1"/>
</dbReference>
<evidence type="ECO:0000256" key="13">
    <source>
        <dbReference type="SAM" id="Phobius"/>
    </source>
</evidence>
<feature type="binding site" evidence="10">
    <location>
        <position position="404"/>
    </location>
    <ligand>
        <name>substrate</name>
    </ligand>
</feature>
<feature type="domain" description="Sulfatase N-terminal" evidence="14">
    <location>
        <begin position="236"/>
        <end position="531"/>
    </location>
</feature>
<feature type="region of interest" description="Disordered" evidence="12">
    <location>
        <begin position="613"/>
        <end position="672"/>
    </location>
</feature>
<feature type="compositionally biased region" description="Low complexity" evidence="12">
    <location>
        <begin position="659"/>
        <end position="672"/>
    </location>
</feature>
<feature type="transmembrane region" description="Helical" evidence="13">
    <location>
        <begin position="12"/>
        <end position="31"/>
    </location>
</feature>
<keyword evidence="7 8" id="KW-0472">Membrane</keyword>
<feature type="binding site" evidence="11">
    <location>
        <position position="286"/>
    </location>
    <ligand>
        <name>Mn(2+)</name>
        <dbReference type="ChEBI" id="CHEBI:29035"/>
    </ligand>
</feature>
<feature type="compositionally biased region" description="Low complexity" evidence="12">
    <location>
        <begin position="636"/>
        <end position="652"/>
    </location>
</feature>
<name>A0A4S4BXL3_9BACL</name>